<evidence type="ECO:0000256" key="3">
    <source>
        <dbReference type="SAM" id="SignalP"/>
    </source>
</evidence>
<dbReference type="GeneID" id="109971027"/>
<dbReference type="InterPro" id="IPR052135">
    <property type="entry name" value="TNFRSF5"/>
</dbReference>
<feature type="compositionally biased region" description="Polar residues" evidence="1">
    <location>
        <begin position="278"/>
        <end position="288"/>
    </location>
</feature>
<dbReference type="Gene3D" id="2.10.50.10">
    <property type="entry name" value="Tumor Necrosis Factor Receptor, subunit A, domain 2"/>
    <property type="match status" value="3"/>
</dbReference>
<keyword evidence="6" id="KW-1185">Reference proteome</keyword>
<dbReference type="GO" id="GO:0002768">
    <property type="term" value="P:immune response-regulating cell surface receptor signaling pathway"/>
    <property type="evidence" value="ECO:0007669"/>
    <property type="project" value="TreeGrafter"/>
</dbReference>
<keyword evidence="3" id="KW-0732">Signal</keyword>
<keyword evidence="2" id="KW-1133">Transmembrane helix</keyword>
<evidence type="ECO:0000313" key="6">
    <source>
        <dbReference type="Proteomes" id="UP000261600"/>
    </source>
</evidence>
<evidence type="ECO:0000259" key="4">
    <source>
        <dbReference type="SMART" id="SM00208"/>
    </source>
</evidence>
<dbReference type="STRING" id="43700.ENSMALP00000026665"/>
<feature type="region of interest" description="Disordered" evidence="1">
    <location>
        <begin position="263"/>
        <end position="309"/>
    </location>
</feature>
<feature type="transmembrane region" description="Helical" evidence="2">
    <location>
        <begin position="191"/>
        <end position="211"/>
    </location>
</feature>
<feature type="domain" description="TNFR-Cys" evidence="4">
    <location>
        <begin position="144"/>
        <end position="183"/>
    </location>
</feature>
<proteinExistence type="predicted"/>
<dbReference type="InterPro" id="IPR034053">
    <property type="entry name" value="TNFRSF5_N_teleost"/>
</dbReference>
<dbReference type="SMART" id="SM00208">
    <property type="entry name" value="TNFR"/>
    <property type="match status" value="2"/>
</dbReference>
<evidence type="ECO:0000313" key="5">
    <source>
        <dbReference type="Ensembl" id="ENSMALP00000026665.1"/>
    </source>
</evidence>
<protein>
    <recommendedName>
        <fullName evidence="4">TNFR-Cys domain-containing protein</fullName>
    </recommendedName>
</protein>
<evidence type="ECO:0000256" key="2">
    <source>
        <dbReference type="SAM" id="Phobius"/>
    </source>
</evidence>
<organism evidence="5 6">
    <name type="scientific">Monopterus albus</name>
    <name type="common">Swamp eel</name>
    <dbReference type="NCBI Taxonomy" id="43700"/>
    <lineage>
        <taxon>Eukaryota</taxon>
        <taxon>Metazoa</taxon>
        <taxon>Chordata</taxon>
        <taxon>Craniata</taxon>
        <taxon>Vertebrata</taxon>
        <taxon>Euteleostomi</taxon>
        <taxon>Actinopterygii</taxon>
        <taxon>Neopterygii</taxon>
        <taxon>Teleostei</taxon>
        <taxon>Neoteleostei</taxon>
        <taxon>Acanthomorphata</taxon>
        <taxon>Anabantaria</taxon>
        <taxon>Synbranchiformes</taxon>
        <taxon>Synbranchidae</taxon>
        <taxon>Monopterus</taxon>
    </lineage>
</organism>
<dbReference type="AlphaFoldDB" id="A0A3Q3K1S4"/>
<dbReference type="CDD" id="cd13422">
    <property type="entry name" value="TNFRSF5_teleost"/>
    <property type="match status" value="1"/>
</dbReference>
<reference evidence="5" key="1">
    <citation type="submission" date="2025-08" db="UniProtKB">
        <authorList>
            <consortium name="Ensembl"/>
        </authorList>
    </citation>
    <scope>IDENTIFICATION</scope>
</reference>
<dbReference type="GO" id="GO:0009897">
    <property type="term" value="C:external side of plasma membrane"/>
    <property type="evidence" value="ECO:0007669"/>
    <property type="project" value="TreeGrafter"/>
</dbReference>
<reference evidence="5" key="2">
    <citation type="submission" date="2025-09" db="UniProtKB">
        <authorList>
            <consortium name="Ensembl"/>
        </authorList>
    </citation>
    <scope>IDENTIFICATION</scope>
</reference>
<feature type="chain" id="PRO_5018596949" description="TNFR-Cys domain-containing protein" evidence="3">
    <location>
        <begin position="21"/>
        <end position="309"/>
    </location>
</feature>
<dbReference type="InterPro" id="IPR001368">
    <property type="entry name" value="TNFR/NGFR_Cys_rich_reg"/>
</dbReference>
<dbReference type="KEGG" id="malb:109971027"/>
<feature type="compositionally biased region" description="Polar residues" evidence="1">
    <location>
        <begin position="297"/>
        <end position="309"/>
    </location>
</feature>
<dbReference type="Ensembl" id="ENSMALT00000027156.1">
    <property type="protein sequence ID" value="ENSMALP00000026665.1"/>
    <property type="gene ID" value="ENSMALG00000018511.1"/>
</dbReference>
<dbReference type="PANTHER" id="PTHR46875">
    <property type="entry name" value="TUMOR NECROSIS FACTOR RECEPTOR SUPERFAMILY MEMBER 5"/>
    <property type="match status" value="1"/>
</dbReference>
<name>A0A3Q3K1S4_MONAL</name>
<accession>A0A3Q3K1S4</accession>
<dbReference type="SUPFAM" id="SSF57586">
    <property type="entry name" value="TNF receptor-like"/>
    <property type="match status" value="3"/>
</dbReference>
<evidence type="ECO:0000256" key="1">
    <source>
        <dbReference type="SAM" id="MobiDB-lite"/>
    </source>
</evidence>
<dbReference type="PANTHER" id="PTHR46875:SF3">
    <property type="entry name" value="CD40 MOLECULE, TNF RECEPTOR SUPERFAMILY MEMBER 5"/>
    <property type="match status" value="1"/>
</dbReference>
<dbReference type="GO" id="GO:0035631">
    <property type="term" value="C:CD40 receptor complex"/>
    <property type="evidence" value="ECO:0007669"/>
    <property type="project" value="TreeGrafter"/>
</dbReference>
<dbReference type="CTD" id="958"/>
<keyword evidence="2" id="KW-0472">Membrane</keyword>
<dbReference type="RefSeq" id="XP_020474690.1">
    <property type="nucleotide sequence ID" value="XM_020619034.1"/>
</dbReference>
<dbReference type="Proteomes" id="UP000261600">
    <property type="component" value="Unplaced"/>
</dbReference>
<feature type="signal peptide" evidence="3">
    <location>
        <begin position="1"/>
        <end position="20"/>
    </location>
</feature>
<feature type="domain" description="TNFR-Cys" evidence="4">
    <location>
        <begin position="103"/>
        <end position="141"/>
    </location>
</feature>
<sequence>MHLLPMMIIMMWALVVMTTAQPQCDPLTQYELHGLCCKKCGPGTSMSLTGTCLEPQCKECRENEYQEDYTTEPVCPRQQYCDPNKNFEVPVHKSKTVRHTCMCKLGFHCSSQACLTCVAHTTCTPGTGAQSIGNHTHDTVCQKCPLGTFSNGTSWNSICQKWTVCEDGHHIQRSGTAVSDNICEKSSRTHIIIMVIVVAILMILLVAVLMYRLHRGGRDLKACVQSCCGEQREMLRDPPVTLIVTPEKDQSLLVEVVALQEEAASSMPEENDDEPTQGFLTENGNFVTQEKGKSVVLSRQESHPQTFID</sequence>
<keyword evidence="2" id="KW-0812">Transmembrane</keyword>
<dbReference type="OrthoDB" id="9932129at2759"/>